<organism evidence="3 4">
    <name type="scientific">Albidovulum aquaemixtae</name>
    <dbReference type="NCBI Taxonomy" id="1542388"/>
    <lineage>
        <taxon>Bacteria</taxon>
        <taxon>Pseudomonadati</taxon>
        <taxon>Pseudomonadota</taxon>
        <taxon>Alphaproteobacteria</taxon>
        <taxon>Rhodobacterales</taxon>
        <taxon>Paracoccaceae</taxon>
        <taxon>Albidovulum</taxon>
    </lineage>
</organism>
<keyword evidence="1" id="KW-0732">Signal</keyword>
<evidence type="ECO:0000256" key="1">
    <source>
        <dbReference type="SAM" id="SignalP"/>
    </source>
</evidence>
<reference evidence="3 4" key="1">
    <citation type="submission" date="2018-03" db="EMBL/GenBank/DDBJ databases">
        <authorList>
            <person name="Keele B.F."/>
        </authorList>
    </citation>
    <scope>NUCLEOTIDE SEQUENCE [LARGE SCALE GENOMIC DNA]</scope>
    <source>
        <strain evidence="3 4">CECT 8626</strain>
    </source>
</reference>
<dbReference type="InterPro" id="IPR036873">
    <property type="entry name" value="Rhodanese-like_dom_sf"/>
</dbReference>
<proteinExistence type="predicted"/>
<dbReference type="PROSITE" id="PS50206">
    <property type="entry name" value="RHODANESE_3"/>
    <property type="match status" value="1"/>
</dbReference>
<protein>
    <recommendedName>
        <fullName evidence="2">Rhodanese domain-containing protein</fullName>
    </recommendedName>
</protein>
<feature type="signal peptide" evidence="1">
    <location>
        <begin position="1"/>
        <end position="18"/>
    </location>
</feature>
<feature type="domain" description="Rhodanese" evidence="2">
    <location>
        <begin position="88"/>
        <end position="171"/>
    </location>
</feature>
<evidence type="ECO:0000259" key="2">
    <source>
        <dbReference type="PROSITE" id="PS50206"/>
    </source>
</evidence>
<dbReference type="Gene3D" id="3.40.250.10">
    <property type="entry name" value="Rhodanese-like domain"/>
    <property type="match status" value="1"/>
</dbReference>
<dbReference type="InterPro" id="IPR022376">
    <property type="entry name" value="PQQ_CXXCW"/>
</dbReference>
<dbReference type="OrthoDB" id="176845at2"/>
<dbReference type="RefSeq" id="WP_108854908.1">
    <property type="nucleotide sequence ID" value="NZ_OMOQ01000005.1"/>
</dbReference>
<evidence type="ECO:0000313" key="4">
    <source>
        <dbReference type="Proteomes" id="UP000244924"/>
    </source>
</evidence>
<dbReference type="EMBL" id="OMOQ01000005">
    <property type="protein sequence ID" value="SPH24908.1"/>
    <property type="molecule type" value="Genomic_DNA"/>
</dbReference>
<keyword evidence="4" id="KW-1185">Reference proteome</keyword>
<evidence type="ECO:0000313" key="3">
    <source>
        <dbReference type="EMBL" id="SPH24908.1"/>
    </source>
</evidence>
<dbReference type="SUPFAM" id="SSF52821">
    <property type="entry name" value="Rhodanese/Cell cycle control phosphatase"/>
    <property type="match status" value="1"/>
</dbReference>
<gene>
    <name evidence="3" type="ORF">DEA8626_03942</name>
</gene>
<accession>A0A2R8BN87</accession>
<dbReference type="CDD" id="cd00158">
    <property type="entry name" value="RHOD"/>
    <property type="match status" value="1"/>
</dbReference>
<dbReference type="AlphaFoldDB" id="A0A2R8BN87"/>
<dbReference type="NCBIfam" id="TIGR03865">
    <property type="entry name" value="PQQ_CXXCW"/>
    <property type="match status" value="1"/>
</dbReference>
<name>A0A2R8BN87_9RHOB</name>
<dbReference type="InterPro" id="IPR001763">
    <property type="entry name" value="Rhodanese-like_dom"/>
</dbReference>
<sequence length="181" mass="20013">MIRTVAFALALMPVSVVADAPEPEGFREDAYRAPVPSTLAGGTVVSSEEAHALWSARGAAFIDVLPRAPKPDKLPEGTIWHEKPRLSIPGALWLPNVGYGQIAELTDAYFRAGLSKATDGDRSNPILIFCLDECWMSWNAAKRALQYGYSTVYWYPEGTDGWEFMDYPLEELSPEPEPPRP</sequence>
<feature type="chain" id="PRO_5015359474" description="Rhodanese domain-containing protein" evidence="1">
    <location>
        <begin position="19"/>
        <end position="181"/>
    </location>
</feature>
<dbReference type="Proteomes" id="UP000244924">
    <property type="component" value="Unassembled WGS sequence"/>
</dbReference>